<evidence type="ECO:0000259" key="2">
    <source>
        <dbReference type="Pfam" id="PF04024"/>
    </source>
</evidence>
<dbReference type="InterPro" id="IPR007168">
    <property type="entry name" value="Phageshock_PspC_N"/>
</dbReference>
<dbReference type="EMBL" id="JBHRYN010000007">
    <property type="protein sequence ID" value="MFC3701042.1"/>
    <property type="molecule type" value="Genomic_DNA"/>
</dbReference>
<gene>
    <name evidence="3" type="ORF">ACFOND_05245</name>
</gene>
<comment type="caution">
    <text evidence="3">The sequence shown here is derived from an EMBL/GenBank/DDBJ whole genome shotgun (WGS) entry which is preliminary data.</text>
</comment>
<accession>A0ABV7WPR7</accession>
<protein>
    <submittedName>
        <fullName evidence="3">PspC domain-containing protein</fullName>
    </submittedName>
</protein>
<sequence length="158" mass="18817">MNRQRNTYQDPAEAVQTWWARRKDGYGMNMYRNMDNKKLAGVCAGLADHFNVEPWVMRLAAFGGFLFFNTLMFFAYIGAWIAMAQRPKHGTISTHYRYDEHLHEDRPINMFRYRSNPTERLSLAKERLDAIVERTSRMESYVTSRRFELDKEFSKIQD</sequence>
<name>A0ABV7WPR7_9GAMM</name>
<feature type="domain" description="Phage shock protein PspC N-terminal" evidence="2">
    <location>
        <begin position="29"/>
        <end position="84"/>
    </location>
</feature>
<keyword evidence="4" id="KW-1185">Reference proteome</keyword>
<feature type="transmembrane region" description="Helical" evidence="1">
    <location>
        <begin position="59"/>
        <end position="83"/>
    </location>
</feature>
<proteinExistence type="predicted"/>
<dbReference type="Pfam" id="PF04024">
    <property type="entry name" value="PspC"/>
    <property type="match status" value="1"/>
</dbReference>
<keyword evidence="1" id="KW-0812">Transmembrane</keyword>
<organism evidence="3 4">
    <name type="scientific">Reinekea marina</name>
    <dbReference type="NCBI Taxonomy" id="1310421"/>
    <lineage>
        <taxon>Bacteria</taxon>
        <taxon>Pseudomonadati</taxon>
        <taxon>Pseudomonadota</taxon>
        <taxon>Gammaproteobacteria</taxon>
        <taxon>Oceanospirillales</taxon>
        <taxon>Saccharospirillaceae</taxon>
        <taxon>Reinekea</taxon>
    </lineage>
</organism>
<evidence type="ECO:0000313" key="4">
    <source>
        <dbReference type="Proteomes" id="UP001595710"/>
    </source>
</evidence>
<evidence type="ECO:0000256" key="1">
    <source>
        <dbReference type="SAM" id="Phobius"/>
    </source>
</evidence>
<evidence type="ECO:0000313" key="3">
    <source>
        <dbReference type="EMBL" id="MFC3701042.1"/>
    </source>
</evidence>
<keyword evidence="1" id="KW-1133">Transmembrane helix</keyword>
<reference evidence="4" key="1">
    <citation type="journal article" date="2019" name="Int. J. Syst. Evol. Microbiol.">
        <title>The Global Catalogue of Microorganisms (GCM) 10K type strain sequencing project: providing services to taxonomists for standard genome sequencing and annotation.</title>
        <authorList>
            <consortium name="The Broad Institute Genomics Platform"/>
            <consortium name="The Broad Institute Genome Sequencing Center for Infectious Disease"/>
            <person name="Wu L."/>
            <person name="Ma J."/>
        </authorList>
    </citation>
    <scope>NUCLEOTIDE SEQUENCE [LARGE SCALE GENOMIC DNA]</scope>
    <source>
        <strain evidence="4">CECT 8288</strain>
    </source>
</reference>
<dbReference type="RefSeq" id="WP_290280249.1">
    <property type="nucleotide sequence ID" value="NZ_JAUFQI010000001.1"/>
</dbReference>
<dbReference type="Proteomes" id="UP001595710">
    <property type="component" value="Unassembled WGS sequence"/>
</dbReference>
<keyword evidence="1" id="KW-0472">Membrane</keyword>